<evidence type="ECO:0008006" key="4">
    <source>
        <dbReference type="Google" id="ProtNLM"/>
    </source>
</evidence>
<dbReference type="STRING" id="34103.SAMN05421778_12035"/>
<dbReference type="Pfam" id="PF04338">
    <property type="entry name" value="DUF481"/>
    <property type="match status" value="1"/>
</dbReference>
<dbReference type="eggNOG" id="COG3137">
    <property type="taxonomic scope" value="Bacteria"/>
</dbReference>
<accession>A0A059KMR1</accession>
<dbReference type="RefSeq" id="WP_037480491.1">
    <property type="nucleotide sequence ID" value="NZ_AZRA01000041.1"/>
</dbReference>
<evidence type="ECO:0000256" key="1">
    <source>
        <dbReference type="SAM" id="SignalP"/>
    </source>
</evidence>
<evidence type="ECO:0000313" key="2">
    <source>
        <dbReference type="EMBL" id="KDB52746.1"/>
    </source>
</evidence>
<reference evidence="2 3" key="1">
    <citation type="journal article" date="2014" name="FEMS Microbiol. Ecol.">
        <title>Sphaerotilus natans encrusted with nanoball-shaped Fe(III) oxide minerals formed by nitrate-reducing mixotrophic Fe(II) oxidation.</title>
        <authorList>
            <person name="Park S."/>
            <person name="Kim D.H."/>
            <person name="Lee J.H."/>
            <person name="Hur H.G."/>
        </authorList>
    </citation>
    <scope>NUCLEOTIDE SEQUENCE [LARGE SCALE GENOMIC DNA]</scope>
    <source>
        <strain evidence="2 3">DSM 6575</strain>
    </source>
</reference>
<proteinExistence type="predicted"/>
<dbReference type="EMBL" id="AZRA01000041">
    <property type="protein sequence ID" value="KDB52746.1"/>
    <property type="molecule type" value="Genomic_DNA"/>
</dbReference>
<comment type="caution">
    <text evidence="2">The sequence shown here is derived from an EMBL/GenBank/DDBJ whole genome shotgun (WGS) entry which is preliminary data.</text>
</comment>
<dbReference type="Proteomes" id="UP000026714">
    <property type="component" value="Unassembled WGS sequence"/>
</dbReference>
<dbReference type="InterPro" id="IPR007433">
    <property type="entry name" value="DUF481"/>
</dbReference>
<feature type="chain" id="PRO_5001579619" description="DUF481 domain-containing protein" evidence="1">
    <location>
        <begin position="34"/>
        <end position="276"/>
    </location>
</feature>
<gene>
    <name evidence="2" type="ORF">X805_16600</name>
</gene>
<protein>
    <recommendedName>
        <fullName evidence="4">DUF481 domain-containing protein</fullName>
    </recommendedName>
</protein>
<evidence type="ECO:0000313" key="3">
    <source>
        <dbReference type="Proteomes" id="UP000026714"/>
    </source>
</evidence>
<dbReference type="AlphaFoldDB" id="A0A059KMR1"/>
<keyword evidence="3" id="KW-1185">Reference proteome</keyword>
<keyword evidence="1" id="KW-0732">Signal</keyword>
<name>A0A059KMR1_9BURK</name>
<feature type="signal peptide" evidence="1">
    <location>
        <begin position="1"/>
        <end position="33"/>
    </location>
</feature>
<sequence>MKTPLAALPASPRWLPVLTAVAVLSALPAAATATPSTTAPPAPAPAAEPDSKFNLSLHYTTTRTTNFAGRRWGLQGSWLHRALQDEWSGEFRTQREAIALNGGESTLKVDEVDTFVKWRRDLAALDDPPREGASTYYSYLSPRLRRNRFGYFSSSQAVRAGAGRRFAPLDDLSLSLEFGPGLRLGRARSGENIREVVLTASSQLDYRVSDSTQLRLALMSERSSREHYQTAVATLRNRVSRHVWLKYELSYRKALPMDTLQPVGETRFDAGISCQF</sequence>
<organism evidence="2 3">
    <name type="scientific">Sphaerotilus natans subsp. natans DSM 6575</name>
    <dbReference type="NCBI Taxonomy" id="1286631"/>
    <lineage>
        <taxon>Bacteria</taxon>
        <taxon>Pseudomonadati</taxon>
        <taxon>Pseudomonadota</taxon>
        <taxon>Betaproteobacteria</taxon>
        <taxon>Burkholderiales</taxon>
        <taxon>Sphaerotilaceae</taxon>
        <taxon>Sphaerotilus</taxon>
    </lineage>
</organism>